<proteinExistence type="predicted"/>
<sequence length="1287" mass="141736">MGAVAEKLLPPSPALHVGARIQPALKVGKPNDKFEKEAESVANQVMMMPDSSSMPLMTSYSSGIQRENEEEEEVQMRPLFETISRVALQPEEEEEVQMSPFAGGMTRISLQAEEDEEVQMQTEEEEEVQMQAEEEEEVQMKAEEEEEVQLLGMDSGSREVTPALSTQIQSATGGSPLPGPVQSEMGAKIGADFSSVKVHTGSQATQMSEALGAQAFTHGGDIFFNEGKYQPDTPKGKHLLAHELTHTVQQGAAVQRSPKPEVSSTKPQVQRLPYAVREGLSRFASYIPGYTLLCVIIGYDPLAGRNVERNATNLLGGLLGLIPVFGTLLFNKLVELGITQSAMAWVEGEMQALNLTTARLERTLEQAWDEASLFSSWDENMAVLDRTFGQLYRDVVTFAGRVKEKIFELIKEALMTALKALADSFPGYPLLVKLLGKDPLTGEEVSSTTAEKIEAFLLLIGKEQELERMKAEGTIQETADWIDTELAALNFSFEEIKNLFDEAWNAFSLDDLRDPPAAFRRTIAIFEPFTTRVFTFAANVALKVLEFIKNALLAQLSAYAREQQGYPLITVILGKDPFTGEEVPRSTENLIHGFMSLLPGGEEQFQQMQQTGAIARMTAKVDAAVASLNFSWEYITGLFLTLWNSFTIQDVFHPLDAFIRIVQTLAAPIQRLIAFVVTIVQIVVEVLLVVMNFPIETIQQIIANAQSAFEDIKRDPIGFLKNLLAAVKQGFVQFFNNIVTHLLGGLRDWLFGELASAGINPPADLSFQSILGFVLDTLGLTIDNVWERLALKIGEERVAQIRGAIDQLTGIWTFIKDVWERGPIAIWEYVQEQLSNLWNLVLEQIQGWIMTRIVEQVVGKLLAMLDPTGIMAVINSFIAFYRAVQSFIEKLREMLDIVNSFVAGVANIARGSIAVAANFLESALARAIPVAIGFLANQVGLRGLGTKIAEMIGALREKINGAIDWLIDKALAAGGALLNLGKKAASSALGWVKQVLGLEKRFEAKDKSKHRIFFKEKEGKPQLMLNPDPASPLKDWLDNLQIDAATKAKAEGVVSKIEAEYNKPITATDENAIKDEERAKAKAIGKLMDELTLTLKSIFDSSSASVVKPQFGTLRGEYGTWMKVERLGSPNAGLGSSPSVSEGTNYEMINKRKRGSGSYYVKGHLLNEKLGGTGKQWENLTPLNRRANGDHERIAEKRVKKATAAGALVNYFVEVIYGRSAPTNLNNPPSLVDQIKEAETEVPSKLICEAEIITPAVYSKTGKEEVSPLIPKGTTILNDIDRDAYEV</sequence>
<name>A0ABQ6Q0Q2_9BACT</name>
<accession>A0ABQ6Q0Q2</accession>
<feature type="compositionally biased region" description="Low complexity" evidence="2">
    <location>
        <begin position="46"/>
        <end position="62"/>
    </location>
</feature>
<organism evidence="5 6">
    <name type="scientific">Algoriphagus taiwanensis</name>
    <dbReference type="NCBI Taxonomy" id="1445656"/>
    <lineage>
        <taxon>Bacteria</taxon>
        <taxon>Pseudomonadati</taxon>
        <taxon>Bacteroidota</taxon>
        <taxon>Cytophagia</taxon>
        <taxon>Cytophagales</taxon>
        <taxon>Cyclobacteriaceae</taxon>
        <taxon>Algoriphagus</taxon>
    </lineage>
</organism>
<evidence type="ECO:0000259" key="4">
    <source>
        <dbReference type="Pfam" id="PF13930"/>
    </source>
</evidence>
<evidence type="ECO:0000256" key="2">
    <source>
        <dbReference type="SAM" id="MobiDB-lite"/>
    </source>
</evidence>
<keyword evidence="1" id="KW-0175">Coiled coil</keyword>
<feature type="domain" description="eCIS core" evidence="3">
    <location>
        <begin position="176"/>
        <end position="252"/>
    </location>
</feature>
<evidence type="ECO:0000313" key="5">
    <source>
        <dbReference type="EMBL" id="GMQ33770.1"/>
    </source>
</evidence>
<dbReference type="Pfam" id="PF13699">
    <property type="entry name" value="eCIS_core"/>
    <property type="match status" value="1"/>
</dbReference>
<evidence type="ECO:0000313" key="6">
    <source>
        <dbReference type="Proteomes" id="UP001307705"/>
    </source>
</evidence>
<evidence type="ECO:0000256" key="1">
    <source>
        <dbReference type="SAM" id="Coils"/>
    </source>
</evidence>
<dbReference type="InterPro" id="IPR044927">
    <property type="entry name" value="Endonuclea_NS_2"/>
</dbReference>
<dbReference type="Gene3D" id="3.40.570.10">
    <property type="entry name" value="Extracellular Endonuclease, subunit A"/>
    <property type="match status" value="1"/>
</dbReference>
<dbReference type="EMBL" id="BTPE01000006">
    <property type="protein sequence ID" value="GMQ33770.1"/>
    <property type="molecule type" value="Genomic_DNA"/>
</dbReference>
<dbReference type="Pfam" id="PF13930">
    <property type="entry name" value="Endonuclea_NS_2"/>
    <property type="match status" value="1"/>
</dbReference>
<keyword evidence="6" id="KW-1185">Reference proteome</keyword>
<feature type="coiled-coil region" evidence="1">
    <location>
        <begin position="113"/>
        <end position="145"/>
    </location>
</feature>
<feature type="domain" description="Type VII secretion system protein EssD-like" evidence="4">
    <location>
        <begin position="1148"/>
        <end position="1218"/>
    </location>
</feature>
<evidence type="ECO:0008006" key="7">
    <source>
        <dbReference type="Google" id="ProtNLM"/>
    </source>
</evidence>
<reference evidence="5 6" key="1">
    <citation type="submission" date="2023-08" db="EMBL/GenBank/DDBJ databases">
        <title>Draft genome sequence of Algoriphagus taiwanensis.</title>
        <authorList>
            <person name="Takatani N."/>
            <person name="Hosokawa M."/>
            <person name="Sawabe T."/>
        </authorList>
    </citation>
    <scope>NUCLEOTIDE SEQUENCE [LARGE SCALE GENOMIC DNA]</scope>
    <source>
        <strain evidence="5 6">JCM 19755</strain>
    </source>
</reference>
<dbReference type="RefSeq" id="WP_338228606.1">
    <property type="nucleotide sequence ID" value="NZ_BTPE01000006.1"/>
</dbReference>
<comment type="caution">
    <text evidence="5">The sequence shown here is derived from an EMBL/GenBank/DDBJ whole genome shotgun (WGS) entry which is preliminary data.</text>
</comment>
<dbReference type="Proteomes" id="UP001307705">
    <property type="component" value="Unassembled WGS sequence"/>
</dbReference>
<dbReference type="InterPro" id="IPR044929">
    <property type="entry name" value="DNA/RNA_non-sp_Endonuclease_sf"/>
</dbReference>
<feature type="region of interest" description="Disordered" evidence="2">
    <location>
        <begin position="46"/>
        <end position="74"/>
    </location>
</feature>
<gene>
    <name evidence="5" type="ORF">Ataiwa_20420</name>
</gene>
<evidence type="ECO:0000259" key="3">
    <source>
        <dbReference type="Pfam" id="PF13699"/>
    </source>
</evidence>
<dbReference type="InterPro" id="IPR025295">
    <property type="entry name" value="eCIS_core_dom"/>
</dbReference>
<protein>
    <recommendedName>
        <fullName evidence="7">DUF4157 domain-containing protein</fullName>
    </recommendedName>
</protein>